<evidence type="ECO:0000313" key="1">
    <source>
        <dbReference type="EMBL" id="OGF14641.1"/>
    </source>
</evidence>
<proteinExistence type="predicted"/>
<gene>
    <name evidence="1" type="ORF">A3D54_01720</name>
</gene>
<name>A0A1F5RKU9_9BACT</name>
<sequence length="241" mass="28491">MIQEIIANASNFEIFPENKRKYFEHLAFSYLPEMRLLFRGGKLWGRDSWRNVVEHCLTEIAAADAFSDLLGIPEEDKEKMMKVAACHDWAKRLEKFPNDFNKEERAKAEQFLKAVNPDEEQMKALTFDFFPEWFKKKWMFLQEVQLYVDDICSGSSIVTLQERIDGSEKHDPQLNEDPKFTQALGGRYFDKEREFGRKIEDKFFKILQDKGVNIFLPDKIPELIQQKIDSNIFNFAQKNKQ</sequence>
<dbReference type="Proteomes" id="UP000177691">
    <property type="component" value="Unassembled WGS sequence"/>
</dbReference>
<organism evidence="1 2">
    <name type="scientific">Candidatus Falkowbacteria bacterium RIFCSPHIGHO2_02_FULL_45_15</name>
    <dbReference type="NCBI Taxonomy" id="1797987"/>
    <lineage>
        <taxon>Bacteria</taxon>
        <taxon>Candidatus Falkowiibacteriota</taxon>
    </lineage>
</organism>
<evidence type="ECO:0000313" key="2">
    <source>
        <dbReference type="Proteomes" id="UP000177691"/>
    </source>
</evidence>
<comment type="caution">
    <text evidence="1">The sequence shown here is derived from an EMBL/GenBank/DDBJ whole genome shotgun (WGS) entry which is preliminary data.</text>
</comment>
<reference evidence="1 2" key="1">
    <citation type="journal article" date="2016" name="Nat. Commun.">
        <title>Thousands of microbial genomes shed light on interconnected biogeochemical processes in an aquifer system.</title>
        <authorList>
            <person name="Anantharaman K."/>
            <person name="Brown C.T."/>
            <person name="Hug L.A."/>
            <person name="Sharon I."/>
            <person name="Castelle C.J."/>
            <person name="Probst A.J."/>
            <person name="Thomas B.C."/>
            <person name="Singh A."/>
            <person name="Wilkins M.J."/>
            <person name="Karaoz U."/>
            <person name="Brodie E.L."/>
            <person name="Williams K.H."/>
            <person name="Hubbard S.S."/>
            <person name="Banfield J.F."/>
        </authorList>
    </citation>
    <scope>NUCLEOTIDE SEQUENCE [LARGE SCALE GENOMIC DNA]</scope>
</reference>
<dbReference type="EMBL" id="MFFU01000062">
    <property type="protein sequence ID" value="OGF14641.1"/>
    <property type="molecule type" value="Genomic_DNA"/>
</dbReference>
<accession>A0A1F5RKU9</accession>
<evidence type="ECO:0008006" key="3">
    <source>
        <dbReference type="Google" id="ProtNLM"/>
    </source>
</evidence>
<dbReference type="AlphaFoldDB" id="A0A1F5RKU9"/>
<protein>
    <recommendedName>
        <fullName evidence="3">HD domain-containing protein</fullName>
    </recommendedName>
</protein>